<organism evidence="1 2">
    <name type="scientific">Mucilaginibacter ginkgonis</name>
    <dbReference type="NCBI Taxonomy" id="2682091"/>
    <lineage>
        <taxon>Bacteria</taxon>
        <taxon>Pseudomonadati</taxon>
        <taxon>Bacteroidota</taxon>
        <taxon>Sphingobacteriia</taxon>
        <taxon>Sphingobacteriales</taxon>
        <taxon>Sphingobacteriaceae</taxon>
        <taxon>Mucilaginibacter</taxon>
    </lineage>
</organism>
<reference evidence="1 2" key="1">
    <citation type="submission" date="2020-12" db="EMBL/GenBank/DDBJ databases">
        <title>HMF7856_wgs.fasta genome submission.</title>
        <authorList>
            <person name="Kang H."/>
            <person name="Kim H."/>
            <person name="Joh K."/>
        </authorList>
    </citation>
    <scope>NUCLEOTIDE SEQUENCE [LARGE SCALE GENOMIC DNA]</scope>
    <source>
        <strain evidence="1 2">HMF7856</strain>
    </source>
</reference>
<name>A0A6I4HW56_9SPHI</name>
<keyword evidence="2" id="KW-1185">Reference proteome</keyword>
<dbReference type="Proteomes" id="UP000429232">
    <property type="component" value="Chromosome"/>
</dbReference>
<gene>
    <name evidence="1" type="ORF">GO620_001690</name>
</gene>
<dbReference type="AlphaFoldDB" id="A0A6I4HW56"/>
<dbReference type="RefSeq" id="WP_157522838.1">
    <property type="nucleotide sequence ID" value="NZ_CP066775.1"/>
</dbReference>
<dbReference type="KEGG" id="mgik:GO620_001690"/>
<protein>
    <submittedName>
        <fullName evidence="1">Uncharacterized protein</fullName>
    </submittedName>
</protein>
<accession>A0A6I4HW56</accession>
<evidence type="ECO:0000313" key="2">
    <source>
        <dbReference type="Proteomes" id="UP000429232"/>
    </source>
</evidence>
<dbReference type="EMBL" id="CP066775">
    <property type="protein sequence ID" value="QQL50190.1"/>
    <property type="molecule type" value="Genomic_DNA"/>
</dbReference>
<sequence length="75" mass="8475">MQVLCKVGDDIIPFDVVREDSNPNEWKVFDHLQMIAKLACWGEINGLQVWGSKIPTQLTEEQIYWIGVQISASAA</sequence>
<evidence type="ECO:0000313" key="1">
    <source>
        <dbReference type="EMBL" id="QQL50190.1"/>
    </source>
</evidence>
<proteinExistence type="predicted"/>